<dbReference type="SFLD" id="SFLDG01129">
    <property type="entry name" value="C1.5:_HAD__Beta-PGM__Phosphata"/>
    <property type="match status" value="1"/>
</dbReference>
<dbReference type="InterPro" id="IPR036412">
    <property type="entry name" value="HAD-like_sf"/>
</dbReference>
<dbReference type="AlphaFoldDB" id="A0A1C6U9S2"/>
<dbReference type="Proteomes" id="UP000198937">
    <property type="component" value="Unassembled WGS sequence"/>
</dbReference>
<dbReference type="GO" id="GO:0008967">
    <property type="term" value="F:phosphoglycolate phosphatase activity"/>
    <property type="evidence" value="ECO:0007669"/>
    <property type="project" value="TreeGrafter"/>
</dbReference>
<dbReference type="Gene3D" id="3.40.50.1000">
    <property type="entry name" value="HAD superfamily/HAD-like"/>
    <property type="match status" value="1"/>
</dbReference>
<name>A0A1C6U9S2_9ACTN</name>
<dbReference type="InterPro" id="IPR006439">
    <property type="entry name" value="HAD-SF_hydro_IA"/>
</dbReference>
<proteinExistence type="predicted"/>
<dbReference type="STRING" id="683228.GA0070617_1549"/>
<dbReference type="GO" id="GO:0006281">
    <property type="term" value="P:DNA repair"/>
    <property type="evidence" value="ECO:0007669"/>
    <property type="project" value="TreeGrafter"/>
</dbReference>
<accession>A0A1C6U9S2</accession>
<sequence length="227" mass="25171">MEHGRHNRRVIASLFFDVGETIVDESREYGTWADWLGVPRHTFSAVFGAVIARGLDYRETFQVFRPGFDLTEERERRTAAGQPESFTEEDLYPDARPCLAALRDLGLRVGLAGNQTARAETILRALDVPVDVIGTSDGWGVEKPTAAFFDQVITEAGCPADQVLYVGDRLDNDIRPAQQAGIPTALIRRGPWGHILGDKAVSDRCLFHLDSLTDLPDLVRAHNESAR</sequence>
<dbReference type="InterPro" id="IPR023214">
    <property type="entry name" value="HAD_sf"/>
</dbReference>
<protein>
    <submittedName>
        <fullName evidence="1">Haloacid dehalogenase superfamily, subfamily IA, variant 1 with third motif having Dx(3-4)D or Dx(3-4)E</fullName>
    </submittedName>
</protein>
<dbReference type="PANTHER" id="PTHR43434">
    <property type="entry name" value="PHOSPHOGLYCOLATE PHOSPHATASE"/>
    <property type="match status" value="1"/>
</dbReference>
<dbReference type="SFLD" id="SFLDS00003">
    <property type="entry name" value="Haloacid_Dehalogenase"/>
    <property type="match status" value="1"/>
</dbReference>
<dbReference type="InterPro" id="IPR050155">
    <property type="entry name" value="HAD-like_hydrolase_sf"/>
</dbReference>
<gene>
    <name evidence="1" type="ORF">GA0070617_1549</name>
</gene>
<keyword evidence="2" id="KW-1185">Reference proteome</keyword>
<reference evidence="1 2" key="1">
    <citation type="submission" date="2016-06" db="EMBL/GenBank/DDBJ databases">
        <authorList>
            <person name="Kjaerup R.B."/>
            <person name="Dalgaard T.S."/>
            <person name="Juul-Madsen H.R."/>
        </authorList>
    </citation>
    <scope>NUCLEOTIDE SEQUENCE [LARGE SCALE GENOMIC DNA]</scope>
    <source>
        <strain evidence="1 2">DSM 45577</strain>
    </source>
</reference>
<organism evidence="1 2">
    <name type="scientific">Micromonospora yangpuensis</name>
    <dbReference type="NCBI Taxonomy" id="683228"/>
    <lineage>
        <taxon>Bacteria</taxon>
        <taxon>Bacillati</taxon>
        <taxon>Actinomycetota</taxon>
        <taxon>Actinomycetes</taxon>
        <taxon>Micromonosporales</taxon>
        <taxon>Micromonosporaceae</taxon>
        <taxon>Micromonospora</taxon>
    </lineage>
</organism>
<evidence type="ECO:0000313" key="1">
    <source>
        <dbReference type="EMBL" id="SCL50651.1"/>
    </source>
</evidence>
<dbReference type="Pfam" id="PF00702">
    <property type="entry name" value="Hydrolase"/>
    <property type="match status" value="1"/>
</dbReference>
<dbReference type="EMBL" id="FMIA01000002">
    <property type="protein sequence ID" value="SCL50651.1"/>
    <property type="molecule type" value="Genomic_DNA"/>
</dbReference>
<dbReference type="PANTHER" id="PTHR43434:SF1">
    <property type="entry name" value="PHOSPHOGLYCOLATE PHOSPHATASE"/>
    <property type="match status" value="1"/>
</dbReference>
<dbReference type="NCBIfam" id="TIGR01549">
    <property type="entry name" value="HAD-SF-IA-v1"/>
    <property type="match status" value="1"/>
</dbReference>
<dbReference type="SUPFAM" id="SSF56784">
    <property type="entry name" value="HAD-like"/>
    <property type="match status" value="1"/>
</dbReference>
<evidence type="ECO:0000313" key="2">
    <source>
        <dbReference type="Proteomes" id="UP000198937"/>
    </source>
</evidence>